<dbReference type="OrthoDB" id="9908558at2759"/>
<dbReference type="FunFam" id="3.80.10.10:FF:000082">
    <property type="entry name" value="Leucine-rich repeat-containing 24"/>
    <property type="match status" value="1"/>
</dbReference>
<dbReference type="Pfam" id="PF13855">
    <property type="entry name" value="LRR_8"/>
    <property type="match status" value="1"/>
</dbReference>
<proteinExistence type="predicted"/>
<dbReference type="SMART" id="SM00369">
    <property type="entry name" value="LRR_TYP"/>
    <property type="match status" value="4"/>
</dbReference>
<evidence type="ECO:0008006" key="5">
    <source>
        <dbReference type="Google" id="ProtNLM"/>
    </source>
</evidence>
<dbReference type="GO" id="GO:0005886">
    <property type="term" value="C:plasma membrane"/>
    <property type="evidence" value="ECO:0007669"/>
    <property type="project" value="TreeGrafter"/>
</dbReference>
<evidence type="ECO:0000313" key="4">
    <source>
        <dbReference type="EMBL" id="KOF65220.1"/>
    </source>
</evidence>
<dbReference type="SUPFAM" id="SSF52058">
    <property type="entry name" value="L domain-like"/>
    <property type="match status" value="1"/>
</dbReference>
<evidence type="ECO:0000256" key="2">
    <source>
        <dbReference type="ARBA" id="ARBA00022729"/>
    </source>
</evidence>
<keyword evidence="2" id="KW-0732">Signal</keyword>
<evidence type="ECO:0000256" key="3">
    <source>
        <dbReference type="ARBA" id="ARBA00022737"/>
    </source>
</evidence>
<dbReference type="STRING" id="37653.A0A0L8FLF8"/>
<organism evidence="4">
    <name type="scientific">Octopus bimaculoides</name>
    <name type="common">California two-spotted octopus</name>
    <dbReference type="NCBI Taxonomy" id="37653"/>
    <lineage>
        <taxon>Eukaryota</taxon>
        <taxon>Metazoa</taxon>
        <taxon>Spiralia</taxon>
        <taxon>Lophotrochozoa</taxon>
        <taxon>Mollusca</taxon>
        <taxon>Cephalopoda</taxon>
        <taxon>Coleoidea</taxon>
        <taxon>Octopodiformes</taxon>
        <taxon>Octopoda</taxon>
        <taxon>Incirrata</taxon>
        <taxon>Octopodidae</taxon>
        <taxon>Octopus</taxon>
    </lineage>
</organism>
<dbReference type="Gene3D" id="3.80.10.10">
    <property type="entry name" value="Ribonuclease Inhibitor"/>
    <property type="match status" value="2"/>
</dbReference>
<dbReference type="InterPro" id="IPR050541">
    <property type="entry name" value="LRR_TM_domain-containing"/>
</dbReference>
<dbReference type="PROSITE" id="PS51450">
    <property type="entry name" value="LRR"/>
    <property type="match status" value="3"/>
</dbReference>
<dbReference type="EMBL" id="KQ429719">
    <property type="protein sequence ID" value="KOF65220.1"/>
    <property type="molecule type" value="Genomic_DNA"/>
</dbReference>
<dbReference type="AlphaFoldDB" id="A0A0L8FLF8"/>
<sequence length="262" mass="30117">MVCLNLLPCHFESKETIFKLCLIFLIHTVLMDSISSAIYPLCESFCKCRYNHKDINCEDTNLTSVPKGIPGTVTHLRLSKNNIRFIKRDDFSKYHQLEMLYLDNNEISRIETGAFINLQKLKFLNLSNNELTYIPLNTFQHMASLEELNLNNNNIRSYGMNSFLFLPNIHTIQMNNNSNLLCGCHLPALKRYMKQTNQTNLNVSGKCILPQQRDKTLWDLDADIQNFCGNYQLFDQVGRCLQCSGSNCSNPQTMNCPGPEVK</sequence>
<dbReference type="PANTHER" id="PTHR24369">
    <property type="entry name" value="ANTIGEN BSP, PUTATIVE-RELATED"/>
    <property type="match status" value="1"/>
</dbReference>
<evidence type="ECO:0000256" key="1">
    <source>
        <dbReference type="ARBA" id="ARBA00022614"/>
    </source>
</evidence>
<name>A0A0L8FLF8_OCTBM</name>
<dbReference type="InterPro" id="IPR001611">
    <property type="entry name" value="Leu-rich_rpt"/>
</dbReference>
<gene>
    <name evidence="4" type="ORF">OCBIM_22016161mg</name>
</gene>
<reference evidence="4" key="1">
    <citation type="submission" date="2015-07" db="EMBL/GenBank/DDBJ databases">
        <title>MeaNS - Measles Nucleotide Surveillance Program.</title>
        <authorList>
            <person name="Tran T."/>
            <person name="Druce J."/>
        </authorList>
    </citation>
    <scope>NUCLEOTIDE SEQUENCE</scope>
    <source>
        <strain evidence="4">UCB-OBI-ISO-001</strain>
        <tissue evidence="4">Gonad</tissue>
    </source>
</reference>
<accession>A0A0L8FLF8</accession>
<dbReference type="InterPro" id="IPR032675">
    <property type="entry name" value="LRR_dom_sf"/>
</dbReference>
<keyword evidence="1" id="KW-0433">Leucine-rich repeat</keyword>
<keyword evidence="3" id="KW-0677">Repeat</keyword>
<dbReference type="InterPro" id="IPR003591">
    <property type="entry name" value="Leu-rich_rpt_typical-subtyp"/>
</dbReference>
<dbReference type="PANTHER" id="PTHR24369:SF210">
    <property type="entry name" value="CHAOPTIN-RELATED"/>
    <property type="match status" value="1"/>
</dbReference>
<protein>
    <recommendedName>
        <fullName evidence="5">LRRNT domain-containing protein</fullName>
    </recommendedName>
</protein>